<evidence type="ECO:0000256" key="11">
    <source>
        <dbReference type="HAMAP-Rule" id="MF_00059"/>
    </source>
</evidence>
<dbReference type="InterPro" id="IPR036643">
    <property type="entry name" value="RNApol_insert_sf"/>
</dbReference>
<dbReference type="InterPro" id="IPR036603">
    <property type="entry name" value="RBP11-like"/>
</dbReference>
<evidence type="ECO:0000256" key="2">
    <source>
        <dbReference type="ARBA" id="ARBA00012418"/>
    </source>
</evidence>
<organism evidence="13 14">
    <name type="scientific">Longibacter salinarum</name>
    <dbReference type="NCBI Taxonomy" id="1850348"/>
    <lineage>
        <taxon>Bacteria</taxon>
        <taxon>Pseudomonadati</taxon>
        <taxon>Rhodothermota</taxon>
        <taxon>Rhodothermia</taxon>
        <taxon>Rhodothermales</taxon>
        <taxon>Salisaetaceae</taxon>
        <taxon>Longibacter</taxon>
    </lineage>
</organism>
<evidence type="ECO:0000256" key="10">
    <source>
        <dbReference type="ARBA" id="ARBA00048552"/>
    </source>
</evidence>
<dbReference type="FunFam" id="2.170.120.12:FF:000001">
    <property type="entry name" value="DNA-directed RNA polymerase subunit alpha"/>
    <property type="match status" value="1"/>
</dbReference>
<feature type="domain" description="DNA-directed RNA polymerase RpoA/D/Rpb3-type" evidence="12">
    <location>
        <begin position="21"/>
        <end position="229"/>
    </location>
</feature>
<evidence type="ECO:0000256" key="9">
    <source>
        <dbReference type="ARBA" id="ARBA00033070"/>
    </source>
</evidence>
<keyword evidence="5 11" id="KW-0808">Transferase</keyword>
<dbReference type="NCBIfam" id="NF003519">
    <property type="entry name" value="PRK05182.2-5"/>
    <property type="match status" value="1"/>
</dbReference>
<feature type="region of interest" description="Alpha C-terminal domain (alpha-CTD)" evidence="11">
    <location>
        <begin position="249"/>
        <end position="328"/>
    </location>
</feature>
<dbReference type="Gene3D" id="2.170.120.12">
    <property type="entry name" value="DNA-directed RNA polymerase, insert domain"/>
    <property type="match status" value="1"/>
</dbReference>
<dbReference type="InterPro" id="IPR011773">
    <property type="entry name" value="DNA-dir_RpoA"/>
</dbReference>
<keyword evidence="4 11" id="KW-0240">DNA-directed RNA polymerase</keyword>
<dbReference type="HAMAP" id="MF_00059">
    <property type="entry name" value="RNApol_bact_RpoA"/>
    <property type="match status" value="1"/>
</dbReference>
<dbReference type="SUPFAM" id="SSF47789">
    <property type="entry name" value="C-terminal domain of RNA polymerase alpha subunit"/>
    <property type="match status" value="1"/>
</dbReference>
<dbReference type="GO" id="GO:0006351">
    <property type="term" value="P:DNA-templated transcription"/>
    <property type="evidence" value="ECO:0007669"/>
    <property type="project" value="UniProtKB-UniRule"/>
</dbReference>
<keyword evidence="6 11" id="KW-0548">Nucleotidyltransferase</keyword>
<keyword evidence="14" id="KW-1185">Reference proteome</keyword>
<dbReference type="Pfam" id="PF03118">
    <property type="entry name" value="RNA_pol_A_CTD"/>
    <property type="match status" value="1"/>
</dbReference>
<comment type="similarity">
    <text evidence="1 11">Belongs to the RNA polymerase alpha chain family.</text>
</comment>
<dbReference type="InterPro" id="IPR011263">
    <property type="entry name" value="DNA-dir_RNA_pol_RpoA/D/Rpb3"/>
</dbReference>
<dbReference type="RefSeq" id="WP_098074245.1">
    <property type="nucleotide sequence ID" value="NZ_PDEQ01000001.1"/>
</dbReference>
<dbReference type="Proteomes" id="UP000220102">
    <property type="component" value="Unassembled WGS sequence"/>
</dbReference>
<dbReference type="AlphaFoldDB" id="A0A2A8D313"/>
<sequence>MNNYGIQMPEGVQVDEASDTSGRFIVEPLERGFGVTIGNALRRVLLSSLRGLAITAIKIDGVQHEFSTIPGVTEDVSDVILNLKEVRFKSEEAQEGHLHLSLEGPGNWTAADIADATAEFEVLNPDLHIATLAEDAVVNVDLRIGNGRGYVPSEENKREDDPIGVIAIDSIFTPIRNVKYSVKPTRVGQRIDYEKLAIDVDTDGSVTPEEALTQAASILRDHVNFFISLDEEPEPVVEEQEVDEEVKRIRELLAQPVDELDLSVRSHNCLKAASIKTIGDLVRREENEMLKFRNFGRKSLQELVEVLDDRGLEFGMNVEEYLEEQAST</sequence>
<comment type="subunit">
    <text evidence="11">Homodimer. The RNAP catalytic core consists of 2 alpha, 1 beta, 1 beta' and 1 omega subunit. When a sigma factor is associated with the core the holoenzyme is formed, which can initiate transcription.</text>
</comment>
<accession>A0A2A8D313</accession>
<comment type="caution">
    <text evidence="13">The sequence shown here is derived from an EMBL/GenBank/DDBJ whole genome shotgun (WGS) entry which is preliminary data.</text>
</comment>
<dbReference type="GO" id="GO:0046983">
    <property type="term" value="F:protein dimerization activity"/>
    <property type="evidence" value="ECO:0007669"/>
    <property type="project" value="InterPro"/>
</dbReference>
<protein>
    <recommendedName>
        <fullName evidence="3 11">DNA-directed RNA polymerase subunit alpha</fullName>
        <shortName evidence="11">RNAP subunit alpha</shortName>
        <ecNumber evidence="2 11">2.7.7.6</ecNumber>
    </recommendedName>
    <alternativeName>
        <fullName evidence="9 11">RNA polymerase subunit alpha</fullName>
    </alternativeName>
    <alternativeName>
        <fullName evidence="8 11">Transcriptase subunit alpha</fullName>
    </alternativeName>
</protein>
<dbReference type="GO" id="GO:0000428">
    <property type="term" value="C:DNA-directed RNA polymerase complex"/>
    <property type="evidence" value="ECO:0007669"/>
    <property type="project" value="UniProtKB-KW"/>
</dbReference>
<evidence type="ECO:0000256" key="6">
    <source>
        <dbReference type="ARBA" id="ARBA00022695"/>
    </source>
</evidence>
<dbReference type="EMBL" id="PDEQ01000001">
    <property type="protein sequence ID" value="PEN15346.1"/>
    <property type="molecule type" value="Genomic_DNA"/>
</dbReference>
<comment type="catalytic activity">
    <reaction evidence="10 11">
        <text>RNA(n) + a ribonucleoside 5'-triphosphate = RNA(n+1) + diphosphate</text>
        <dbReference type="Rhea" id="RHEA:21248"/>
        <dbReference type="Rhea" id="RHEA-COMP:14527"/>
        <dbReference type="Rhea" id="RHEA-COMP:17342"/>
        <dbReference type="ChEBI" id="CHEBI:33019"/>
        <dbReference type="ChEBI" id="CHEBI:61557"/>
        <dbReference type="ChEBI" id="CHEBI:140395"/>
        <dbReference type="EC" id="2.7.7.6"/>
    </reaction>
</comment>
<evidence type="ECO:0000313" key="14">
    <source>
        <dbReference type="Proteomes" id="UP000220102"/>
    </source>
</evidence>
<dbReference type="CDD" id="cd06928">
    <property type="entry name" value="RNAP_alpha_NTD"/>
    <property type="match status" value="1"/>
</dbReference>
<dbReference type="NCBIfam" id="NF003516">
    <property type="entry name" value="PRK05182.2-2"/>
    <property type="match status" value="1"/>
</dbReference>
<evidence type="ECO:0000259" key="12">
    <source>
        <dbReference type="SMART" id="SM00662"/>
    </source>
</evidence>
<evidence type="ECO:0000256" key="4">
    <source>
        <dbReference type="ARBA" id="ARBA00022478"/>
    </source>
</evidence>
<dbReference type="InterPro" id="IPR011262">
    <property type="entry name" value="DNA-dir_RNA_pol_insert"/>
</dbReference>
<dbReference type="NCBIfam" id="NF003513">
    <property type="entry name" value="PRK05182.1-2"/>
    <property type="match status" value="1"/>
</dbReference>
<feature type="region of interest" description="Alpha N-terminal domain (alpha-NTD)" evidence="11">
    <location>
        <begin position="1"/>
        <end position="230"/>
    </location>
</feature>
<reference evidence="13 14" key="1">
    <citation type="submission" date="2017-10" db="EMBL/GenBank/DDBJ databases">
        <title>Draft genome of Longibacter Salinarum.</title>
        <authorList>
            <person name="Goh K.M."/>
            <person name="Shamsir M.S."/>
            <person name="Lim S.W."/>
        </authorList>
    </citation>
    <scope>NUCLEOTIDE SEQUENCE [LARGE SCALE GENOMIC DNA]</scope>
    <source>
        <strain evidence="13 14">KCTC 52045</strain>
    </source>
</reference>
<evidence type="ECO:0000256" key="1">
    <source>
        <dbReference type="ARBA" id="ARBA00007123"/>
    </source>
</evidence>
<comment type="function">
    <text evidence="11">DNA-dependent RNA polymerase catalyzes the transcription of DNA into RNA using the four ribonucleoside triphosphates as substrates.</text>
</comment>
<dbReference type="Pfam" id="PF01000">
    <property type="entry name" value="RNA_pol_A_bac"/>
    <property type="match status" value="1"/>
</dbReference>
<keyword evidence="7 11" id="KW-0804">Transcription</keyword>
<evidence type="ECO:0000256" key="8">
    <source>
        <dbReference type="ARBA" id="ARBA00032524"/>
    </source>
</evidence>
<dbReference type="NCBIfam" id="TIGR02027">
    <property type="entry name" value="rpoA"/>
    <property type="match status" value="1"/>
</dbReference>
<dbReference type="GO" id="GO:0005737">
    <property type="term" value="C:cytoplasm"/>
    <property type="evidence" value="ECO:0007669"/>
    <property type="project" value="UniProtKB-ARBA"/>
</dbReference>
<evidence type="ECO:0000256" key="5">
    <source>
        <dbReference type="ARBA" id="ARBA00022679"/>
    </source>
</evidence>
<dbReference type="OrthoDB" id="9805706at2"/>
<dbReference type="Gene3D" id="3.30.1360.10">
    <property type="entry name" value="RNA polymerase, RBP11-like subunit"/>
    <property type="match status" value="1"/>
</dbReference>
<proteinExistence type="inferred from homology"/>
<dbReference type="EC" id="2.7.7.6" evidence="2 11"/>
<dbReference type="SMART" id="SM00662">
    <property type="entry name" value="RPOLD"/>
    <property type="match status" value="1"/>
</dbReference>
<name>A0A2A8D313_9BACT</name>
<evidence type="ECO:0000256" key="7">
    <source>
        <dbReference type="ARBA" id="ARBA00023163"/>
    </source>
</evidence>
<dbReference type="Pfam" id="PF01193">
    <property type="entry name" value="RNA_pol_L"/>
    <property type="match status" value="1"/>
</dbReference>
<dbReference type="GO" id="GO:0003677">
    <property type="term" value="F:DNA binding"/>
    <property type="evidence" value="ECO:0007669"/>
    <property type="project" value="UniProtKB-UniRule"/>
</dbReference>
<gene>
    <name evidence="11" type="primary">rpoA</name>
    <name evidence="13" type="ORF">CRI94_03460</name>
</gene>
<dbReference type="Gene3D" id="1.10.150.20">
    <property type="entry name" value="5' to 3' exonuclease, C-terminal subdomain"/>
    <property type="match status" value="1"/>
</dbReference>
<dbReference type="InterPro" id="IPR011260">
    <property type="entry name" value="RNAP_asu_C"/>
</dbReference>
<evidence type="ECO:0000256" key="3">
    <source>
        <dbReference type="ARBA" id="ARBA00015972"/>
    </source>
</evidence>
<dbReference type="GO" id="GO:0003899">
    <property type="term" value="F:DNA-directed RNA polymerase activity"/>
    <property type="evidence" value="ECO:0007669"/>
    <property type="project" value="UniProtKB-UniRule"/>
</dbReference>
<comment type="domain">
    <text evidence="11">The N-terminal domain is essential for RNAP assembly and basal transcription, whereas the C-terminal domain is involved in interaction with transcriptional regulators and with upstream promoter elements.</text>
</comment>
<dbReference type="SUPFAM" id="SSF56553">
    <property type="entry name" value="Insert subdomain of RNA polymerase alpha subunit"/>
    <property type="match status" value="1"/>
</dbReference>
<evidence type="ECO:0000313" key="13">
    <source>
        <dbReference type="EMBL" id="PEN15346.1"/>
    </source>
</evidence>
<dbReference type="SUPFAM" id="SSF55257">
    <property type="entry name" value="RBP11-like subunits of RNA polymerase"/>
    <property type="match status" value="1"/>
</dbReference>